<organism evidence="1 2">
    <name type="scientific">Lactuca saligna</name>
    <name type="common">Willowleaf lettuce</name>
    <dbReference type="NCBI Taxonomy" id="75948"/>
    <lineage>
        <taxon>Eukaryota</taxon>
        <taxon>Viridiplantae</taxon>
        <taxon>Streptophyta</taxon>
        <taxon>Embryophyta</taxon>
        <taxon>Tracheophyta</taxon>
        <taxon>Spermatophyta</taxon>
        <taxon>Magnoliopsida</taxon>
        <taxon>eudicotyledons</taxon>
        <taxon>Gunneridae</taxon>
        <taxon>Pentapetalae</taxon>
        <taxon>asterids</taxon>
        <taxon>campanulids</taxon>
        <taxon>Asterales</taxon>
        <taxon>Asteraceae</taxon>
        <taxon>Cichorioideae</taxon>
        <taxon>Cichorieae</taxon>
        <taxon>Lactucinae</taxon>
        <taxon>Lactuca</taxon>
    </lineage>
</organism>
<reference evidence="1" key="1">
    <citation type="submission" date="2023-04" db="EMBL/GenBank/DDBJ databases">
        <authorList>
            <person name="Vijverberg K."/>
            <person name="Xiong W."/>
            <person name="Schranz E."/>
        </authorList>
    </citation>
    <scope>NUCLEOTIDE SEQUENCE</scope>
</reference>
<evidence type="ECO:0000313" key="2">
    <source>
        <dbReference type="Proteomes" id="UP001177003"/>
    </source>
</evidence>
<accession>A0AA35Z4A2</accession>
<dbReference type="AlphaFoldDB" id="A0AA35Z4A2"/>
<name>A0AA35Z4A2_LACSI</name>
<dbReference type="Proteomes" id="UP001177003">
    <property type="component" value="Chromosome 5"/>
</dbReference>
<dbReference type="EMBL" id="OX465081">
    <property type="protein sequence ID" value="CAI9285227.1"/>
    <property type="molecule type" value="Genomic_DNA"/>
</dbReference>
<protein>
    <submittedName>
        <fullName evidence="1">Uncharacterized protein</fullName>
    </submittedName>
</protein>
<gene>
    <name evidence="1" type="ORF">LSALG_LOCUS24705</name>
</gene>
<proteinExistence type="predicted"/>
<sequence length="103" mass="11871">MTKSLYKFLPNTNVVKGPHALDSPIIIQANNVAFSDYIPKQFDNSGIEDFFDYVKSCTHRYTFCDFLDPFYPKQVCEFYYFCSVDSDAQSISGKIGDGQYRFT</sequence>
<keyword evidence="2" id="KW-1185">Reference proteome</keyword>
<evidence type="ECO:0000313" key="1">
    <source>
        <dbReference type="EMBL" id="CAI9285227.1"/>
    </source>
</evidence>